<dbReference type="Proteomes" id="UP000375690">
    <property type="component" value="Unassembled WGS sequence"/>
</dbReference>
<dbReference type="CDD" id="cd05825">
    <property type="entry name" value="LbH_wcaF_like"/>
    <property type="match status" value="1"/>
</dbReference>
<dbReference type="PANTHER" id="PTHR23416">
    <property type="entry name" value="SIALIC ACID SYNTHASE-RELATED"/>
    <property type="match status" value="1"/>
</dbReference>
<name>A0A6A1XKF5_BACOV</name>
<protein>
    <submittedName>
        <fullName evidence="3">Putative colanic acid biosynthesis acetyltransferase</fullName>
    </submittedName>
</protein>
<dbReference type="AlphaFoldDB" id="A0A6A1XKF5"/>
<evidence type="ECO:0000256" key="2">
    <source>
        <dbReference type="ARBA" id="ARBA00022679"/>
    </source>
</evidence>
<organism evidence="3 4">
    <name type="scientific">Bacteroides ovatus</name>
    <dbReference type="NCBI Taxonomy" id="28116"/>
    <lineage>
        <taxon>Bacteria</taxon>
        <taxon>Pseudomonadati</taxon>
        <taxon>Bacteroidota</taxon>
        <taxon>Bacteroidia</taxon>
        <taxon>Bacteroidales</taxon>
        <taxon>Bacteroidaceae</taxon>
        <taxon>Bacteroides</taxon>
    </lineage>
</organism>
<dbReference type="PANTHER" id="PTHR23416:SF23">
    <property type="entry name" value="ACETYLTRANSFERASE C18B11.09C-RELATED"/>
    <property type="match status" value="1"/>
</dbReference>
<dbReference type="Gene3D" id="2.160.10.10">
    <property type="entry name" value="Hexapeptide repeat proteins"/>
    <property type="match status" value="1"/>
</dbReference>
<reference evidence="3 4" key="1">
    <citation type="journal article" date="2019" name="Nat. Med.">
        <title>A library of human gut bacterial isolates paired with longitudinal multiomics data enables mechanistic microbiome research.</title>
        <authorList>
            <person name="Poyet M."/>
            <person name="Groussin M."/>
            <person name="Gibbons S.M."/>
            <person name="Avila-Pacheco J."/>
            <person name="Jiang X."/>
            <person name="Kearney S.M."/>
            <person name="Perrotta A.R."/>
            <person name="Berdy B."/>
            <person name="Zhao S."/>
            <person name="Lieberman T.D."/>
            <person name="Swanson P.K."/>
            <person name="Smith M."/>
            <person name="Roesemann S."/>
            <person name="Alexander J.E."/>
            <person name="Rich S.A."/>
            <person name="Livny J."/>
            <person name="Vlamakis H."/>
            <person name="Clish C."/>
            <person name="Bullock K."/>
            <person name="Deik A."/>
            <person name="Scott J."/>
            <person name="Pierce K.A."/>
            <person name="Xavier R.J."/>
            <person name="Alm E.J."/>
        </authorList>
    </citation>
    <scope>NUCLEOTIDE SEQUENCE [LARGE SCALE GENOMIC DNA]</scope>
    <source>
        <strain evidence="3 4">BIOML-A2</strain>
    </source>
</reference>
<evidence type="ECO:0000313" key="3">
    <source>
        <dbReference type="EMBL" id="KAB1326991.1"/>
    </source>
</evidence>
<gene>
    <name evidence="3" type="ORF">F3B53_11115</name>
</gene>
<dbReference type="GO" id="GO:0008374">
    <property type="term" value="F:O-acyltransferase activity"/>
    <property type="evidence" value="ECO:0007669"/>
    <property type="project" value="TreeGrafter"/>
</dbReference>
<comment type="similarity">
    <text evidence="1">Belongs to the transferase hexapeptide repeat family.</text>
</comment>
<dbReference type="SUPFAM" id="SSF51161">
    <property type="entry name" value="Trimeric LpxA-like enzymes"/>
    <property type="match status" value="1"/>
</dbReference>
<proteinExistence type="inferred from homology"/>
<dbReference type="InterPro" id="IPR051159">
    <property type="entry name" value="Hexapeptide_acetyltransf"/>
</dbReference>
<dbReference type="GO" id="GO:0005829">
    <property type="term" value="C:cytosol"/>
    <property type="evidence" value="ECO:0007669"/>
    <property type="project" value="TreeGrafter"/>
</dbReference>
<evidence type="ECO:0000256" key="1">
    <source>
        <dbReference type="ARBA" id="ARBA00007274"/>
    </source>
</evidence>
<comment type="caution">
    <text evidence="3">The sequence shown here is derived from an EMBL/GenBank/DDBJ whole genome shotgun (WGS) entry which is preliminary data.</text>
</comment>
<keyword evidence="2 3" id="KW-0808">Transferase</keyword>
<evidence type="ECO:0000313" key="4">
    <source>
        <dbReference type="Proteomes" id="UP000375690"/>
    </source>
</evidence>
<dbReference type="InterPro" id="IPR011004">
    <property type="entry name" value="Trimer_LpxA-like_sf"/>
</dbReference>
<dbReference type="EMBL" id="VWFC01000010">
    <property type="protein sequence ID" value="KAB1326991.1"/>
    <property type="molecule type" value="Genomic_DNA"/>
</dbReference>
<sequence length="202" mass="22383">MTKDLMEFKTPYSKSNKLRRLVWGVVWTCFARPFPRSMAMGWKRMLLRAFGAKIASTAVVYATARVFQPWLLIMDDYACLADGVDCYNAAPIHIGRNATVSQRAFLCTAGHNIMDPHHHQIDAPIVIEEQAWVCAEAFVIQGVTVGQGAVCAARAVVIKDVEPWTVVGGNPAKFIKKRVLINVSGGVNPYLLFYIISRLDAA</sequence>
<accession>A0A6A1XKF5</accession>